<keyword evidence="2" id="KW-0732">Signal</keyword>
<gene>
    <name evidence="3" type="ORF">Metal_2475</name>
</gene>
<evidence type="ECO:0008006" key="5">
    <source>
        <dbReference type="Google" id="ProtNLM"/>
    </source>
</evidence>
<evidence type="ECO:0000256" key="1">
    <source>
        <dbReference type="SAM" id="Phobius"/>
    </source>
</evidence>
<dbReference type="RefSeq" id="WP_005372681.1">
    <property type="nucleotide sequence ID" value="NZ_CM001475.1"/>
</dbReference>
<dbReference type="HOGENOM" id="CLU_076860_0_0_6"/>
<feature type="signal peptide" evidence="2">
    <location>
        <begin position="1"/>
        <end position="18"/>
    </location>
</feature>
<dbReference type="AlphaFoldDB" id="H8GI50"/>
<dbReference type="PROSITE" id="PS51257">
    <property type="entry name" value="PROKAR_LIPOPROTEIN"/>
    <property type="match status" value="1"/>
</dbReference>
<evidence type="ECO:0000313" key="3">
    <source>
        <dbReference type="EMBL" id="EIC30194.1"/>
    </source>
</evidence>
<reference evidence="3 4" key="1">
    <citation type="journal article" date="2013" name="Genome Announc.">
        <title>Genome Sequence of the Obligate Gammaproteobacterial Methanotroph Methylomicrobium album Strain BG8.</title>
        <authorList>
            <person name="Kits K.D."/>
            <person name="Kalyuzhnaya M.G."/>
            <person name="Klotz M.G."/>
            <person name="Jetten M.S."/>
            <person name="Op den Camp H.J."/>
            <person name="Vuilleumier S."/>
            <person name="Bringel F."/>
            <person name="Dispirito A.A."/>
            <person name="Murrell J.C."/>
            <person name="Bruce D."/>
            <person name="Cheng J.F."/>
            <person name="Copeland A."/>
            <person name="Goodwin L."/>
            <person name="Hauser L."/>
            <person name="Lajus A."/>
            <person name="Land M.L."/>
            <person name="Lapidus A."/>
            <person name="Lucas S."/>
            <person name="Medigue C."/>
            <person name="Pitluck S."/>
            <person name="Woyke T."/>
            <person name="Zeytun A."/>
            <person name="Stein L.Y."/>
        </authorList>
    </citation>
    <scope>NUCLEOTIDE SEQUENCE [LARGE SCALE GENOMIC DNA]</scope>
    <source>
        <strain evidence="3 4">BG8</strain>
    </source>
</reference>
<feature type="transmembrane region" description="Helical" evidence="1">
    <location>
        <begin position="161"/>
        <end position="186"/>
    </location>
</feature>
<evidence type="ECO:0000256" key="2">
    <source>
        <dbReference type="SAM" id="SignalP"/>
    </source>
</evidence>
<proteinExistence type="predicted"/>
<evidence type="ECO:0000313" key="4">
    <source>
        <dbReference type="Proteomes" id="UP000005090"/>
    </source>
</evidence>
<feature type="chain" id="PRO_5003611641" description="MxaA protein" evidence="2">
    <location>
        <begin position="19"/>
        <end position="292"/>
    </location>
</feature>
<keyword evidence="1" id="KW-1133">Transmembrane helix</keyword>
<organism evidence="3 4">
    <name type="scientific">Methylomicrobium album BG8</name>
    <dbReference type="NCBI Taxonomy" id="686340"/>
    <lineage>
        <taxon>Bacteria</taxon>
        <taxon>Pseudomonadati</taxon>
        <taxon>Pseudomonadota</taxon>
        <taxon>Gammaproteobacteria</taxon>
        <taxon>Methylococcales</taxon>
        <taxon>Methylococcaceae</taxon>
        <taxon>Methylomicrobium</taxon>
    </lineage>
</organism>
<name>H8GI50_METAL</name>
<dbReference type="STRING" id="686340.Metal_2475"/>
<keyword evidence="1" id="KW-0472">Membrane</keyword>
<dbReference type="Proteomes" id="UP000005090">
    <property type="component" value="Chromosome"/>
</dbReference>
<keyword evidence="1" id="KW-0812">Transmembrane</keyword>
<sequence>MKRLLILTPLLLLGCSGASDEALIRFEVETPRPFGYVIGDEIREQILIETRPGITLNTASLPAEGPINRWLNLNRLEVEQDGQRYRLDLRYQVFYAPLTVKTLNLPGFTLQFGSGDSAFGKEVPPWRFTMSPLRDLAVKSAEGGASIRPDSPPPRLDTRQAMTLITAGSGAAAVAAAVLAYLYGYFPALRRRTLFKQALKRLSRIPEKDMAEALRIVHRALNALNRQPLYQHQLAGFYESHPEYRRLDSQLNWFFNYSNHYFFSRNVSATVLDRQKLTALCQACRQIERGSR</sequence>
<dbReference type="eggNOG" id="ENOG5030I3V">
    <property type="taxonomic scope" value="Bacteria"/>
</dbReference>
<dbReference type="EMBL" id="CM001475">
    <property type="protein sequence ID" value="EIC30194.1"/>
    <property type="molecule type" value="Genomic_DNA"/>
</dbReference>
<protein>
    <recommendedName>
        <fullName evidence="5">MxaA protein</fullName>
    </recommendedName>
</protein>
<accession>H8GI50</accession>
<keyword evidence="4" id="KW-1185">Reference proteome</keyword>